<reference evidence="3 4" key="1">
    <citation type="submission" date="2019-06" db="EMBL/GenBank/DDBJ databases">
        <title>Sequencing the genomes of 1000 actinobacteria strains.</title>
        <authorList>
            <person name="Klenk H.-P."/>
        </authorList>
    </citation>
    <scope>NUCLEOTIDE SEQUENCE [LARGE SCALE GENOMIC DNA]</scope>
    <source>
        <strain evidence="3 4">DSM 45679</strain>
    </source>
</reference>
<keyword evidence="3" id="KW-0418">Kinase</keyword>
<dbReference type="Gene3D" id="1.10.10.10">
    <property type="entry name" value="Winged helix-like DNA-binding domain superfamily/Winged helix DNA-binding domain"/>
    <property type="match status" value="1"/>
</dbReference>
<comment type="caution">
    <text evidence="3">The sequence shown here is derived from an EMBL/GenBank/DDBJ whole genome shotgun (WGS) entry which is preliminary data.</text>
</comment>
<dbReference type="Pfam" id="PF00480">
    <property type="entry name" value="ROK"/>
    <property type="match status" value="1"/>
</dbReference>
<protein>
    <submittedName>
        <fullName evidence="3">Putative NBD/HSP70 family sugar kinase</fullName>
    </submittedName>
</protein>
<dbReference type="Gene3D" id="3.30.420.40">
    <property type="match status" value="2"/>
</dbReference>
<dbReference type="Proteomes" id="UP000320876">
    <property type="component" value="Unassembled WGS sequence"/>
</dbReference>
<dbReference type="RefSeq" id="WP_142002700.1">
    <property type="nucleotide sequence ID" value="NZ_VFML01000002.1"/>
</dbReference>
<dbReference type="Pfam" id="PF12802">
    <property type="entry name" value="MarR_2"/>
    <property type="match status" value="1"/>
</dbReference>
<proteinExistence type="inferred from homology"/>
<dbReference type="PANTHER" id="PTHR18964:SF149">
    <property type="entry name" value="BIFUNCTIONAL UDP-N-ACETYLGLUCOSAMINE 2-EPIMERASE_N-ACETYLMANNOSAMINE KINASE"/>
    <property type="match status" value="1"/>
</dbReference>
<dbReference type="PANTHER" id="PTHR18964">
    <property type="entry name" value="ROK (REPRESSOR, ORF, KINASE) FAMILY"/>
    <property type="match status" value="1"/>
</dbReference>
<evidence type="ECO:0000313" key="3">
    <source>
        <dbReference type="EMBL" id="TQI93683.1"/>
    </source>
</evidence>
<dbReference type="InterPro" id="IPR000835">
    <property type="entry name" value="HTH_MarR-typ"/>
</dbReference>
<dbReference type="InterPro" id="IPR043129">
    <property type="entry name" value="ATPase_NBD"/>
</dbReference>
<evidence type="ECO:0000256" key="1">
    <source>
        <dbReference type="ARBA" id="ARBA00006479"/>
    </source>
</evidence>
<dbReference type="AlphaFoldDB" id="A0A542CS76"/>
<gene>
    <name evidence="3" type="ORF">FB471_5823</name>
</gene>
<dbReference type="InterPro" id="IPR036390">
    <property type="entry name" value="WH_DNA-bd_sf"/>
</dbReference>
<dbReference type="SUPFAM" id="SSF53067">
    <property type="entry name" value="Actin-like ATPase domain"/>
    <property type="match status" value="1"/>
</dbReference>
<evidence type="ECO:0000259" key="2">
    <source>
        <dbReference type="Pfam" id="PF12802"/>
    </source>
</evidence>
<feature type="domain" description="HTH marR-type" evidence="2">
    <location>
        <begin position="32"/>
        <end position="75"/>
    </location>
</feature>
<keyword evidence="3" id="KW-0808">Transferase</keyword>
<dbReference type="InterPro" id="IPR036388">
    <property type="entry name" value="WH-like_DNA-bd_sf"/>
</dbReference>
<dbReference type="EMBL" id="VFML01000002">
    <property type="protein sequence ID" value="TQI93683.1"/>
    <property type="molecule type" value="Genomic_DNA"/>
</dbReference>
<dbReference type="OrthoDB" id="3605644at2"/>
<evidence type="ECO:0000313" key="4">
    <source>
        <dbReference type="Proteomes" id="UP000320876"/>
    </source>
</evidence>
<organism evidence="3 4">
    <name type="scientific">Amycolatopsis cihanbeyliensis</name>
    <dbReference type="NCBI Taxonomy" id="1128664"/>
    <lineage>
        <taxon>Bacteria</taxon>
        <taxon>Bacillati</taxon>
        <taxon>Actinomycetota</taxon>
        <taxon>Actinomycetes</taxon>
        <taxon>Pseudonocardiales</taxon>
        <taxon>Pseudonocardiaceae</taxon>
        <taxon>Amycolatopsis</taxon>
    </lineage>
</organism>
<dbReference type="InterPro" id="IPR000600">
    <property type="entry name" value="ROK"/>
</dbReference>
<sequence>MADAVDTAVPAVLRRVVGSGGNNGNGVRESNAAAVLAAVRVAAPLSRAEIARRTGLSVPTVSRQVGELIELELLRDLPGPLREGGVGRPTVPVELNDVVAACGVHIGVTTTTYGLADLRGNLLTSERVPTPTTGAARALAELGAAVRALCRSWPDRRIIGVGLATGGRVDDLHGLLEHERLGWSGVPARAALAEATGLPVRLNGHLPAMAAAELLFGDAGLHRSSLYFYARQTVGVAIAAHGRLHRGPGRAGTIAHLPVGGDAACPCGRTGCLEATVAEQRVVEAAARTEVISLPDIGALREAALAGSARARRILSERARALGRAVGLLRDIVDPELVVLGGQAITDAPEYLDDLLRAFADTTVLPGTDLVQVTRFGPDVQAVAACAGLLAELYDHPLSFGSGGS</sequence>
<accession>A0A542CS76</accession>
<comment type="similarity">
    <text evidence="1">Belongs to the ROK (NagC/XylR) family.</text>
</comment>
<dbReference type="SUPFAM" id="SSF46785">
    <property type="entry name" value="Winged helix' DNA-binding domain"/>
    <property type="match status" value="1"/>
</dbReference>
<dbReference type="GO" id="GO:0016301">
    <property type="term" value="F:kinase activity"/>
    <property type="evidence" value="ECO:0007669"/>
    <property type="project" value="UniProtKB-KW"/>
</dbReference>
<name>A0A542CS76_AMYCI</name>
<keyword evidence="4" id="KW-1185">Reference proteome</keyword>
<dbReference type="GO" id="GO:0003700">
    <property type="term" value="F:DNA-binding transcription factor activity"/>
    <property type="evidence" value="ECO:0007669"/>
    <property type="project" value="InterPro"/>
</dbReference>